<dbReference type="SUPFAM" id="SSF54637">
    <property type="entry name" value="Thioesterase/thiol ester dehydrase-isomerase"/>
    <property type="match status" value="1"/>
</dbReference>
<dbReference type="AlphaFoldDB" id="A0A316FY65"/>
<dbReference type="CDD" id="cd03443">
    <property type="entry name" value="PaaI_thioesterase"/>
    <property type="match status" value="1"/>
</dbReference>
<name>A0A316FY65_9RHOB</name>
<dbReference type="Pfam" id="PF03061">
    <property type="entry name" value="4HBT"/>
    <property type="match status" value="1"/>
</dbReference>
<dbReference type="KEGG" id="salo:EF888_15020"/>
<keyword evidence="1" id="KW-0378">Hydrolase</keyword>
<dbReference type="GO" id="GO:0016289">
    <property type="term" value="F:acyl-CoA hydrolase activity"/>
    <property type="evidence" value="ECO:0007669"/>
    <property type="project" value="UniProtKB-ARBA"/>
</dbReference>
<organism evidence="3 4">
    <name type="scientific">Silicimonas algicola</name>
    <dbReference type="NCBI Taxonomy" id="1826607"/>
    <lineage>
        <taxon>Bacteria</taxon>
        <taxon>Pseudomonadati</taxon>
        <taxon>Pseudomonadota</taxon>
        <taxon>Alphaproteobacteria</taxon>
        <taxon>Rhodobacterales</taxon>
        <taxon>Paracoccaceae</taxon>
    </lineage>
</organism>
<evidence type="ECO:0000313" key="3">
    <source>
        <dbReference type="EMBL" id="PWK53601.1"/>
    </source>
</evidence>
<protein>
    <submittedName>
        <fullName evidence="3">Uncharacterized protein (TIGR00369 family)</fullName>
    </submittedName>
</protein>
<dbReference type="Proteomes" id="UP000245390">
    <property type="component" value="Unassembled WGS sequence"/>
</dbReference>
<accession>A0A316FY65</accession>
<dbReference type="InterPro" id="IPR029069">
    <property type="entry name" value="HotDog_dom_sf"/>
</dbReference>
<dbReference type="Gene3D" id="3.10.129.10">
    <property type="entry name" value="Hotdog Thioesterase"/>
    <property type="match status" value="1"/>
</dbReference>
<comment type="caution">
    <text evidence="3">The sequence shown here is derived from an EMBL/GenBank/DDBJ whole genome shotgun (WGS) entry which is preliminary data.</text>
</comment>
<dbReference type="InterPro" id="IPR006683">
    <property type="entry name" value="Thioestr_dom"/>
</dbReference>
<dbReference type="EMBL" id="QGGV01000013">
    <property type="protein sequence ID" value="PWK53601.1"/>
    <property type="molecule type" value="Genomic_DNA"/>
</dbReference>
<dbReference type="NCBIfam" id="TIGR00369">
    <property type="entry name" value="unchar_dom_1"/>
    <property type="match status" value="1"/>
</dbReference>
<evidence type="ECO:0000256" key="1">
    <source>
        <dbReference type="ARBA" id="ARBA00022801"/>
    </source>
</evidence>
<evidence type="ECO:0000259" key="2">
    <source>
        <dbReference type="Pfam" id="PF03061"/>
    </source>
</evidence>
<sequence length="147" mass="15746">MTSAAPDFANPFPDYLGIVIDDWSEDYVRLALQVEPHHTNLSGRVHGGLVTALLEYGAGLCGLYCKVPGNIRYGMTLSITCNFLAPADGPDLFVTARKSGGGRTTYFADAEIRGGDEILAAKSSSIHRYRTGNEKLEGVPVSHTDVG</sequence>
<dbReference type="OrthoDB" id="3477511at2"/>
<feature type="domain" description="Thioesterase" evidence="2">
    <location>
        <begin position="43"/>
        <end position="119"/>
    </location>
</feature>
<proteinExistence type="predicted"/>
<dbReference type="RefSeq" id="WP_109761055.1">
    <property type="nucleotide sequence ID" value="NZ_CP034588.1"/>
</dbReference>
<gene>
    <name evidence="3" type="ORF">C8D95_113126</name>
</gene>
<reference evidence="3 4" key="1">
    <citation type="submission" date="2018-05" db="EMBL/GenBank/DDBJ databases">
        <title>Genomic Encyclopedia of Type Strains, Phase IV (KMG-IV): sequencing the most valuable type-strain genomes for metagenomic binning, comparative biology and taxonomic classification.</title>
        <authorList>
            <person name="Goeker M."/>
        </authorList>
    </citation>
    <scope>NUCLEOTIDE SEQUENCE [LARGE SCALE GENOMIC DNA]</scope>
    <source>
        <strain evidence="3 4">DSM 103371</strain>
    </source>
</reference>
<dbReference type="InterPro" id="IPR003736">
    <property type="entry name" value="PAAI_dom"/>
</dbReference>
<keyword evidence="4" id="KW-1185">Reference proteome</keyword>
<evidence type="ECO:0000313" key="4">
    <source>
        <dbReference type="Proteomes" id="UP000245390"/>
    </source>
</evidence>